<proteinExistence type="predicted"/>
<name>A0AAV7NN13_PLEWA</name>
<feature type="region of interest" description="Disordered" evidence="1">
    <location>
        <begin position="131"/>
        <end position="202"/>
    </location>
</feature>
<dbReference type="AlphaFoldDB" id="A0AAV7NN13"/>
<feature type="compositionally biased region" description="Basic and acidic residues" evidence="1">
    <location>
        <begin position="165"/>
        <end position="174"/>
    </location>
</feature>
<sequence length="202" mass="21814">MQTPFPSTGAPVGRGELCARHVPTLHPIEGKPASGNSLPGACRGRRGWPPRHRRSSAIAARGRQPDQGPTDHTPLCGTHPVATIPEEQLNAISPGKTRISCVCQATDVPTEEVRQAAGFQLPPHGSLLSRCSEDLQTPNSLGTPATRAPKRSQQGKLQRYPTKPGRLEVARLEKPVVQAQQGRNPHVLVPSEDRKKNRWNAG</sequence>
<reference evidence="2" key="1">
    <citation type="journal article" date="2022" name="bioRxiv">
        <title>Sequencing and chromosome-scale assembly of the giantPleurodeles waltlgenome.</title>
        <authorList>
            <person name="Brown T."/>
            <person name="Elewa A."/>
            <person name="Iarovenko S."/>
            <person name="Subramanian E."/>
            <person name="Araus A.J."/>
            <person name="Petzold A."/>
            <person name="Susuki M."/>
            <person name="Suzuki K.-i.T."/>
            <person name="Hayashi T."/>
            <person name="Toyoda A."/>
            <person name="Oliveira C."/>
            <person name="Osipova E."/>
            <person name="Leigh N.D."/>
            <person name="Simon A."/>
            <person name="Yun M.H."/>
        </authorList>
    </citation>
    <scope>NUCLEOTIDE SEQUENCE</scope>
    <source>
        <strain evidence="2">20211129_DDA</strain>
        <tissue evidence="2">Liver</tissue>
    </source>
</reference>
<accession>A0AAV7NN13</accession>
<feature type="compositionally biased region" description="Basic residues" evidence="1">
    <location>
        <begin position="43"/>
        <end position="55"/>
    </location>
</feature>
<evidence type="ECO:0000313" key="3">
    <source>
        <dbReference type="Proteomes" id="UP001066276"/>
    </source>
</evidence>
<protein>
    <submittedName>
        <fullName evidence="2">Uncharacterized protein</fullName>
    </submittedName>
</protein>
<feature type="region of interest" description="Disordered" evidence="1">
    <location>
        <begin position="25"/>
        <end position="73"/>
    </location>
</feature>
<dbReference type="Proteomes" id="UP001066276">
    <property type="component" value="Chromosome 8"/>
</dbReference>
<evidence type="ECO:0000313" key="2">
    <source>
        <dbReference type="EMBL" id="KAJ1117465.1"/>
    </source>
</evidence>
<gene>
    <name evidence="2" type="ORF">NDU88_005665</name>
</gene>
<dbReference type="EMBL" id="JANPWB010000012">
    <property type="protein sequence ID" value="KAJ1117465.1"/>
    <property type="molecule type" value="Genomic_DNA"/>
</dbReference>
<organism evidence="2 3">
    <name type="scientific">Pleurodeles waltl</name>
    <name type="common">Iberian ribbed newt</name>
    <dbReference type="NCBI Taxonomy" id="8319"/>
    <lineage>
        <taxon>Eukaryota</taxon>
        <taxon>Metazoa</taxon>
        <taxon>Chordata</taxon>
        <taxon>Craniata</taxon>
        <taxon>Vertebrata</taxon>
        <taxon>Euteleostomi</taxon>
        <taxon>Amphibia</taxon>
        <taxon>Batrachia</taxon>
        <taxon>Caudata</taxon>
        <taxon>Salamandroidea</taxon>
        <taxon>Salamandridae</taxon>
        <taxon>Pleurodelinae</taxon>
        <taxon>Pleurodeles</taxon>
    </lineage>
</organism>
<feature type="compositionally biased region" description="Polar residues" evidence="1">
    <location>
        <begin position="134"/>
        <end position="143"/>
    </location>
</feature>
<evidence type="ECO:0000256" key="1">
    <source>
        <dbReference type="SAM" id="MobiDB-lite"/>
    </source>
</evidence>
<keyword evidence="3" id="KW-1185">Reference proteome</keyword>
<comment type="caution">
    <text evidence="2">The sequence shown here is derived from an EMBL/GenBank/DDBJ whole genome shotgun (WGS) entry which is preliminary data.</text>
</comment>